<keyword evidence="7 15" id="KW-0479">Metal-binding</keyword>
<organism evidence="17 18">
    <name type="scientific">Amphilophus citrinellus</name>
    <name type="common">Midas cichlid</name>
    <name type="synonym">Cichlasoma citrinellum</name>
    <dbReference type="NCBI Taxonomy" id="61819"/>
    <lineage>
        <taxon>Eukaryota</taxon>
        <taxon>Metazoa</taxon>
        <taxon>Chordata</taxon>
        <taxon>Craniata</taxon>
        <taxon>Vertebrata</taxon>
        <taxon>Euteleostomi</taxon>
        <taxon>Actinopterygii</taxon>
        <taxon>Neopterygii</taxon>
        <taxon>Teleostei</taxon>
        <taxon>Neoteleostei</taxon>
        <taxon>Acanthomorphata</taxon>
        <taxon>Ovalentaria</taxon>
        <taxon>Cichlomorphae</taxon>
        <taxon>Cichliformes</taxon>
        <taxon>Cichlidae</taxon>
        <taxon>New World cichlids</taxon>
        <taxon>Cichlasomatinae</taxon>
        <taxon>Heroini</taxon>
        <taxon>Amphilophus</taxon>
    </lineage>
</organism>
<evidence type="ECO:0000313" key="17">
    <source>
        <dbReference type="Ensembl" id="ENSACIP00000031512.1"/>
    </source>
</evidence>
<keyword evidence="4" id="KW-0963">Cytoplasm</keyword>
<evidence type="ECO:0000256" key="4">
    <source>
        <dbReference type="ARBA" id="ARBA00022490"/>
    </source>
</evidence>
<evidence type="ECO:0000256" key="3">
    <source>
        <dbReference type="ARBA" id="ARBA00004906"/>
    </source>
</evidence>
<dbReference type="InterPro" id="IPR014719">
    <property type="entry name" value="Ribosomal_bL12_C/ClpS-like"/>
</dbReference>
<dbReference type="Gene3D" id="3.30.1390.10">
    <property type="match status" value="1"/>
</dbReference>
<evidence type="ECO:0000256" key="1">
    <source>
        <dbReference type="ARBA" id="ARBA00000900"/>
    </source>
</evidence>
<dbReference type="Pfam" id="PF02617">
    <property type="entry name" value="ClpS"/>
    <property type="match status" value="1"/>
</dbReference>
<dbReference type="CDD" id="cd19678">
    <property type="entry name" value="UBR-box_UBR1"/>
    <property type="match status" value="1"/>
</dbReference>
<accession>A0A3Q0THJ6</accession>
<dbReference type="GeneTree" id="ENSGT00950000183075"/>
<keyword evidence="8 15" id="KW-0863">Zinc-finger</keyword>
<dbReference type="GO" id="GO:0008270">
    <property type="term" value="F:zinc ion binding"/>
    <property type="evidence" value="ECO:0007669"/>
    <property type="project" value="UniProtKB-UniRule"/>
</dbReference>
<keyword evidence="18" id="KW-1185">Reference proteome</keyword>
<evidence type="ECO:0000256" key="14">
    <source>
        <dbReference type="PROSITE-ProRule" id="PRU00508"/>
    </source>
</evidence>
<evidence type="ECO:0000256" key="12">
    <source>
        <dbReference type="ARBA" id="ARBA00046341"/>
    </source>
</evidence>
<feature type="zinc finger region" description="UBR-type" evidence="14">
    <location>
        <begin position="70"/>
        <end position="140"/>
    </location>
</feature>
<comment type="similarity">
    <text evidence="12 15">Belongs to the E3 ubiquitin-protein ligase UBR1-like family.</text>
</comment>
<dbReference type="GO" id="GO:0000151">
    <property type="term" value="C:ubiquitin ligase complex"/>
    <property type="evidence" value="ECO:0007669"/>
    <property type="project" value="TreeGrafter"/>
</dbReference>
<dbReference type="GO" id="GO:0016567">
    <property type="term" value="P:protein ubiquitination"/>
    <property type="evidence" value="ECO:0007669"/>
    <property type="project" value="UniProtKB-UniRule"/>
</dbReference>
<evidence type="ECO:0000256" key="10">
    <source>
        <dbReference type="ARBA" id="ARBA00022833"/>
    </source>
</evidence>
<keyword evidence="11" id="KW-0007">Acetylation</keyword>
<dbReference type="GO" id="GO:0061630">
    <property type="term" value="F:ubiquitin protein ligase activity"/>
    <property type="evidence" value="ECO:0007669"/>
    <property type="project" value="UniProtKB-UniRule"/>
</dbReference>
<keyword evidence="10 15" id="KW-0862">Zinc</keyword>
<dbReference type="GO" id="GO:0005829">
    <property type="term" value="C:cytosol"/>
    <property type="evidence" value="ECO:0007669"/>
    <property type="project" value="UniProtKB-SubCell"/>
</dbReference>
<evidence type="ECO:0000256" key="7">
    <source>
        <dbReference type="ARBA" id="ARBA00022723"/>
    </source>
</evidence>
<dbReference type="Gene3D" id="2.10.110.30">
    <property type="match status" value="1"/>
</dbReference>
<reference evidence="17" key="1">
    <citation type="submission" date="2025-08" db="UniProtKB">
        <authorList>
            <consortium name="Ensembl"/>
        </authorList>
    </citation>
    <scope>IDENTIFICATION</scope>
</reference>
<keyword evidence="6 15" id="KW-0808">Transferase</keyword>
<dbReference type="SUPFAM" id="SSF54736">
    <property type="entry name" value="ClpS-like"/>
    <property type="match status" value="1"/>
</dbReference>
<evidence type="ECO:0000256" key="8">
    <source>
        <dbReference type="ARBA" id="ARBA00022771"/>
    </source>
</evidence>
<dbReference type="Proteomes" id="UP000261340">
    <property type="component" value="Unplaced"/>
</dbReference>
<evidence type="ECO:0000256" key="6">
    <source>
        <dbReference type="ARBA" id="ARBA00022679"/>
    </source>
</evidence>
<proteinExistence type="inferred from homology"/>
<dbReference type="FunFam" id="3.30.1390.10:FF:000005">
    <property type="entry name" value="E3 ubiquitin-protein ligase UBR1 isoform X2"/>
    <property type="match status" value="1"/>
</dbReference>
<protein>
    <recommendedName>
        <fullName evidence="15">E3 ubiquitin-protein ligase</fullName>
        <ecNumber evidence="15">2.3.2.27</ecNumber>
    </recommendedName>
</protein>
<dbReference type="EC" id="2.3.2.27" evidence="15"/>
<evidence type="ECO:0000256" key="2">
    <source>
        <dbReference type="ARBA" id="ARBA00004514"/>
    </source>
</evidence>
<evidence type="ECO:0000256" key="5">
    <source>
        <dbReference type="ARBA" id="ARBA00022553"/>
    </source>
</evidence>
<dbReference type="GO" id="GO:0071596">
    <property type="term" value="P:ubiquitin-dependent protein catabolic process via the N-end rule pathway"/>
    <property type="evidence" value="ECO:0007669"/>
    <property type="project" value="UniProtKB-UniRule"/>
</dbReference>
<evidence type="ECO:0000259" key="16">
    <source>
        <dbReference type="PROSITE" id="PS51157"/>
    </source>
</evidence>
<comment type="pathway">
    <text evidence="3 15">Protein modification; protein ubiquitination.</text>
</comment>
<dbReference type="InterPro" id="IPR047507">
    <property type="entry name" value="UBR-box_UBR1"/>
</dbReference>
<dbReference type="AlphaFoldDB" id="A0A3Q0THJ6"/>
<reference evidence="17" key="2">
    <citation type="submission" date="2025-09" db="UniProtKB">
        <authorList>
            <consortium name="Ensembl"/>
        </authorList>
    </citation>
    <scope>IDENTIFICATION</scope>
</reference>
<comment type="subcellular location">
    <subcellularLocation>
        <location evidence="2">Cytoplasm</location>
        <location evidence="2">Cytosol</location>
    </subcellularLocation>
</comment>
<keyword evidence="9 15" id="KW-0833">Ubl conjugation pathway</keyword>
<dbReference type="InterPro" id="IPR039164">
    <property type="entry name" value="UBR1-like"/>
</dbReference>
<comment type="subunit">
    <text evidence="13">Interacts with RECQL4.</text>
</comment>
<dbReference type="SMART" id="SM00396">
    <property type="entry name" value="ZnF_UBR1"/>
    <property type="match status" value="1"/>
</dbReference>
<dbReference type="Pfam" id="PF02207">
    <property type="entry name" value="zf-UBR"/>
    <property type="match status" value="1"/>
</dbReference>
<name>A0A3Q0THJ6_AMPCI</name>
<dbReference type="PANTHER" id="PTHR21497">
    <property type="entry name" value="UBIQUITIN LIGASE E3 ALPHA-RELATED"/>
    <property type="match status" value="1"/>
</dbReference>
<dbReference type="STRING" id="61819.ENSACIP00000031512"/>
<dbReference type="UniPathway" id="UPA00143"/>
<evidence type="ECO:0000313" key="18">
    <source>
        <dbReference type="Proteomes" id="UP000261340"/>
    </source>
</evidence>
<comment type="catalytic activity">
    <reaction evidence="1 15">
        <text>S-ubiquitinyl-[E2 ubiquitin-conjugating enzyme]-L-cysteine + [acceptor protein]-L-lysine = [E2 ubiquitin-conjugating enzyme]-L-cysteine + N(6)-ubiquitinyl-[acceptor protein]-L-lysine.</text>
        <dbReference type="EC" id="2.3.2.27"/>
    </reaction>
</comment>
<dbReference type="FunFam" id="2.10.110.30:FF:000001">
    <property type="entry name" value="E3 ubiquitin-protein ligase UBR2 isoform 1"/>
    <property type="match status" value="1"/>
</dbReference>
<feature type="domain" description="UBR-type" evidence="16">
    <location>
        <begin position="70"/>
        <end position="140"/>
    </location>
</feature>
<sequence>EWQEAADSRAALLCYLKEQVPQIFCLKESNPQEEEELMQSRLLHPLECFLFGEDPQEGLEKLKQGSTSSQLCGRVFKEGETVYSCDCAIDPTCVLCMDCFQESVHKSHRYKMHASSGGGFCDCGDVEAWKIGPCCSKHDPGAANAMVTDECVLDPELYERAEKLFRVLLNYVTSFLVWEENFELSAELQPRTKDATYYCVLYNDEHHSYDHVIYTLQRSVNCDQAEAQTHTTLIDKEQGRRAVKRGSFRTCQQAQDRIRANSVQISQQPLRVEILHAAVMAHQTFALYLGYWFQKIIGYSGFRQAFCQVALEPDMDTDQPCLISKLMLHDARMYKFQHYKQLQKDFINDDHERNISITALSVQIFTVPTL</sequence>
<dbReference type="InterPro" id="IPR003769">
    <property type="entry name" value="ClpS_core"/>
</dbReference>
<evidence type="ECO:0000256" key="13">
    <source>
        <dbReference type="ARBA" id="ARBA00062088"/>
    </source>
</evidence>
<dbReference type="PANTHER" id="PTHR21497:SF27">
    <property type="entry name" value="E3 UBIQUITIN-PROTEIN LIGASE UBR1"/>
    <property type="match status" value="1"/>
</dbReference>
<keyword evidence="5" id="KW-0597">Phosphoprotein</keyword>
<evidence type="ECO:0000256" key="11">
    <source>
        <dbReference type="ARBA" id="ARBA00022990"/>
    </source>
</evidence>
<dbReference type="OMA" id="CDCAIDP"/>
<dbReference type="Ensembl" id="ENSACIT00000032339.1">
    <property type="protein sequence ID" value="ENSACIP00000031512.1"/>
    <property type="gene ID" value="ENSACIG00000024341.1"/>
</dbReference>
<comment type="function">
    <text evidence="15">Ubiquitin ligase protein which is a component of the N-end rule pathway. Recognizes and binds to proteins bearing specific N-terminal residues that are destabilizing according to the N-end rule, leading to their ubiquitination and subsequent degradation.</text>
</comment>
<evidence type="ECO:0000256" key="15">
    <source>
        <dbReference type="RuleBase" id="RU366018"/>
    </source>
</evidence>
<dbReference type="PROSITE" id="PS51157">
    <property type="entry name" value="ZF_UBR"/>
    <property type="match status" value="1"/>
</dbReference>
<dbReference type="InterPro" id="IPR003126">
    <property type="entry name" value="Znf_UBR"/>
</dbReference>
<evidence type="ECO:0000256" key="9">
    <source>
        <dbReference type="ARBA" id="ARBA00022786"/>
    </source>
</evidence>